<name>A0ABR4EQU3_9PEZI</name>
<proteinExistence type="predicted"/>
<evidence type="ECO:0000313" key="1">
    <source>
        <dbReference type="EMBL" id="KAL2284812.1"/>
    </source>
</evidence>
<evidence type="ECO:0000313" key="2">
    <source>
        <dbReference type="Proteomes" id="UP001600888"/>
    </source>
</evidence>
<accession>A0ABR4EQU3</accession>
<sequence length="378" mass="42927">MIDCVRAHDLVRVKVVIICSYPSSLGQVSQLNGLTGIGGEVKDNLIALSHRDSGRCGETYQIGNLDRISKQTRVTGNHLERQLPIDVGTQGKETETVLPRLDVEEWPWLPIHMDDIAPEAVGLTLSGEQCSVSIVLLGRQDKGDVVCAVSRREIQCVLGRISDDVGPSLAEISIFGRCTHIVNCVVVVPEQSGILLVGVVIILVFAGGRHIFCPTVERRPGIRSMQMDRVRDCRVVDESDHRLCSTRNHERRAWRHSIVSDQIRNTQVWVDRLGEWLDVHFVVLDFISRHRIGKDSRRPRIVSTSIGVMVCWGKCWGNLLRRLLDRRNWQSHFVDQGIFRAEPVCGLYRDYILRDVLNNTCKRLCLFWWYIINPLSLL</sequence>
<protein>
    <submittedName>
        <fullName evidence="1">Uncharacterized protein</fullName>
    </submittedName>
</protein>
<dbReference type="EMBL" id="JBAWTH010000034">
    <property type="protein sequence ID" value="KAL2284812.1"/>
    <property type="molecule type" value="Genomic_DNA"/>
</dbReference>
<organism evidence="1 2">
    <name type="scientific">Diaporthe vaccinii</name>
    <dbReference type="NCBI Taxonomy" id="105482"/>
    <lineage>
        <taxon>Eukaryota</taxon>
        <taxon>Fungi</taxon>
        <taxon>Dikarya</taxon>
        <taxon>Ascomycota</taxon>
        <taxon>Pezizomycotina</taxon>
        <taxon>Sordariomycetes</taxon>
        <taxon>Sordariomycetidae</taxon>
        <taxon>Diaporthales</taxon>
        <taxon>Diaporthaceae</taxon>
        <taxon>Diaporthe</taxon>
        <taxon>Diaporthe eres species complex</taxon>
    </lineage>
</organism>
<keyword evidence="2" id="KW-1185">Reference proteome</keyword>
<gene>
    <name evidence="1" type="ORF">FJTKL_08641</name>
</gene>
<comment type="caution">
    <text evidence="1">The sequence shown here is derived from an EMBL/GenBank/DDBJ whole genome shotgun (WGS) entry which is preliminary data.</text>
</comment>
<reference evidence="1 2" key="1">
    <citation type="submission" date="2024-03" db="EMBL/GenBank/DDBJ databases">
        <title>A high-quality draft genome sequence of Diaporthe vaccinii, a causative agent of upright dieback and viscid rot disease in cranberry plants.</title>
        <authorList>
            <person name="Sarrasin M."/>
            <person name="Lang B.F."/>
            <person name="Burger G."/>
        </authorList>
    </citation>
    <scope>NUCLEOTIDE SEQUENCE [LARGE SCALE GENOMIC DNA]</scope>
    <source>
        <strain evidence="1 2">IS7</strain>
    </source>
</reference>
<dbReference type="Proteomes" id="UP001600888">
    <property type="component" value="Unassembled WGS sequence"/>
</dbReference>